<feature type="chain" id="PRO_5040203229" evidence="1">
    <location>
        <begin position="20"/>
        <end position="181"/>
    </location>
</feature>
<accession>A0A9N8DM84</accession>
<protein>
    <submittedName>
        <fullName evidence="2">Uncharacterized protein</fullName>
    </submittedName>
</protein>
<keyword evidence="1" id="KW-0732">Signal</keyword>
<sequence length="181" mass="20429">MLIVLLSIMAFTFANTVDTFPTCPLLTWQLIVLPAIGHRFPSLMISVLSASDLNETDALQIGTIIQTSFPNITSATIQGGLGDVPRRILIQHLPRKLENFTLASHSLQGLSSALTLVPDFLKGLKSLTMADVWGFDAAEPFFQSFANAIQKFPRLESLYMHDILWEPVYRYTYWYQLQTKY</sequence>
<dbReference type="Proteomes" id="UP001153069">
    <property type="component" value="Unassembled WGS sequence"/>
</dbReference>
<name>A0A9N8DM84_9STRA</name>
<proteinExistence type="predicted"/>
<evidence type="ECO:0000313" key="2">
    <source>
        <dbReference type="EMBL" id="CAB9505134.1"/>
    </source>
</evidence>
<evidence type="ECO:0000313" key="3">
    <source>
        <dbReference type="Proteomes" id="UP001153069"/>
    </source>
</evidence>
<comment type="caution">
    <text evidence="2">The sequence shown here is derived from an EMBL/GenBank/DDBJ whole genome shotgun (WGS) entry which is preliminary data.</text>
</comment>
<evidence type="ECO:0000256" key="1">
    <source>
        <dbReference type="SAM" id="SignalP"/>
    </source>
</evidence>
<gene>
    <name evidence="2" type="ORF">SEMRO_219_G090591.1</name>
</gene>
<dbReference type="EMBL" id="CAICTM010000218">
    <property type="protein sequence ID" value="CAB9505134.1"/>
    <property type="molecule type" value="Genomic_DNA"/>
</dbReference>
<reference evidence="2" key="1">
    <citation type="submission" date="2020-06" db="EMBL/GenBank/DDBJ databases">
        <authorList>
            <consortium name="Plant Systems Biology data submission"/>
        </authorList>
    </citation>
    <scope>NUCLEOTIDE SEQUENCE</scope>
    <source>
        <strain evidence="2">D6</strain>
    </source>
</reference>
<dbReference type="SUPFAM" id="SSF52047">
    <property type="entry name" value="RNI-like"/>
    <property type="match status" value="1"/>
</dbReference>
<dbReference type="AlphaFoldDB" id="A0A9N8DM84"/>
<feature type="signal peptide" evidence="1">
    <location>
        <begin position="1"/>
        <end position="19"/>
    </location>
</feature>
<keyword evidence="3" id="KW-1185">Reference proteome</keyword>
<organism evidence="2 3">
    <name type="scientific">Seminavis robusta</name>
    <dbReference type="NCBI Taxonomy" id="568900"/>
    <lineage>
        <taxon>Eukaryota</taxon>
        <taxon>Sar</taxon>
        <taxon>Stramenopiles</taxon>
        <taxon>Ochrophyta</taxon>
        <taxon>Bacillariophyta</taxon>
        <taxon>Bacillariophyceae</taxon>
        <taxon>Bacillariophycidae</taxon>
        <taxon>Naviculales</taxon>
        <taxon>Naviculaceae</taxon>
        <taxon>Seminavis</taxon>
    </lineage>
</organism>